<dbReference type="Proteomes" id="UP001152320">
    <property type="component" value="Chromosome 8"/>
</dbReference>
<proteinExistence type="predicted"/>
<reference evidence="2" key="1">
    <citation type="submission" date="2021-10" db="EMBL/GenBank/DDBJ databases">
        <title>Tropical sea cucumber genome reveals ecological adaptation and Cuvierian tubules defense mechanism.</title>
        <authorList>
            <person name="Chen T."/>
        </authorList>
    </citation>
    <scope>NUCLEOTIDE SEQUENCE</scope>
    <source>
        <strain evidence="2">Nanhai2018</strain>
        <tissue evidence="2">Muscle</tissue>
    </source>
</reference>
<name>A0A9Q1H9H5_HOLLE</name>
<gene>
    <name evidence="2" type="ORF">HOLleu_18506</name>
</gene>
<evidence type="ECO:0000256" key="1">
    <source>
        <dbReference type="SAM" id="MobiDB-lite"/>
    </source>
</evidence>
<comment type="caution">
    <text evidence="2">The sequence shown here is derived from an EMBL/GenBank/DDBJ whole genome shotgun (WGS) entry which is preliminary data.</text>
</comment>
<dbReference type="AlphaFoldDB" id="A0A9Q1H9H5"/>
<keyword evidence="3" id="KW-1185">Reference proteome</keyword>
<evidence type="ECO:0000313" key="3">
    <source>
        <dbReference type="Proteomes" id="UP001152320"/>
    </source>
</evidence>
<accession>A0A9Q1H9H5</accession>
<dbReference type="EMBL" id="JAIZAY010000008">
    <property type="protein sequence ID" value="KAJ8037635.1"/>
    <property type="molecule type" value="Genomic_DNA"/>
</dbReference>
<feature type="region of interest" description="Disordered" evidence="1">
    <location>
        <begin position="31"/>
        <end position="53"/>
    </location>
</feature>
<evidence type="ECO:0000313" key="2">
    <source>
        <dbReference type="EMBL" id="KAJ8037635.1"/>
    </source>
</evidence>
<organism evidence="2 3">
    <name type="scientific">Holothuria leucospilota</name>
    <name type="common">Black long sea cucumber</name>
    <name type="synonym">Mertensiothuria leucospilota</name>
    <dbReference type="NCBI Taxonomy" id="206669"/>
    <lineage>
        <taxon>Eukaryota</taxon>
        <taxon>Metazoa</taxon>
        <taxon>Echinodermata</taxon>
        <taxon>Eleutherozoa</taxon>
        <taxon>Echinozoa</taxon>
        <taxon>Holothuroidea</taxon>
        <taxon>Aspidochirotacea</taxon>
        <taxon>Aspidochirotida</taxon>
        <taxon>Holothuriidae</taxon>
        <taxon>Holothuria</taxon>
    </lineage>
</organism>
<protein>
    <submittedName>
        <fullName evidence="2">Uncharacterized protein</fullName>
    </submittedName>
</protein>
<sequence>MDDKFIVMRPNSNRQAILSVTRMTTRIGEKNSFQEYRINQKTRNQKLQSTNRD</sequence>